<feature type="region of interest" description="Disordered" evidence="2">
    <location>
        <begin position="128"/>
        <end position="166"/>
    </location>
</feature>
<feature type="compositionally biased region" description="Low complexity" evidence="2">
    <location>
        <begin position="128"/>
        <end position="144"/>
    </location>
</feature>
<gene>
    <name evidence="3" type="ORF">MIND_01279300</name>
</gene>
<reference evidence="3" key="1">
    <citation type="submission" date="2020-05" db="EMBL/GenBank/DDBJ databases">
        <title>Mycena genomes resolve the evolution of fungal bioluminescence.</title>
        <authorList>
            <person name="Tsai I.J."/>
        </authorList>
    </citation>
    <scope>NUCLEOTIDE SEQUENCE</scope>
    <source>
        <strain evidence="3">171206Taipei</strain>
    </source>
</reference>
<feature type="coiled-coil region" evidence="1">
    <location>
        <begin position="9"/>
        <end position="43"/>
    </location>
</feature>
<evidence type="ECO:0000256" key="1">
    <source>
        <dbReference type="SAM" id="Coils"/>
    </source>
</evidence>
<dbReference type="RefSeq" id="XP_037214470.1">
    <property type="nucleotide sequence ID" value="XM_037369264.1"/>
</dbReference>
<sequence>MPAASSASAATLQTLVQRMKSELAAATDRKDKLYAELVAANEKEPNEPAMDVLKTRLKLNEDLVEMRLKLVSSVSSEATDSQLEEMRALLTRCESAAMDIAESKASAVPPAGKKKTLLRDKEGQFTQKAAVAEASASVPSTSVSKAKKKTPTPPPQRKEIDWDNYPLARPPKGENWHEFYEMEGFHDLAKAQARVKRGDPMFISKSLSFNTYFVVLAPEPPCDRCVKQNLPCLAPDPAHNTNTNQFRCITCREFNGVCNKTIPGSTKHEYADAVVAYHNTANSLEQRPGLWMGPDVPELDILPHGVWERQTELDKQRRTRNSLGNGL</sequence>
<accession>A0A8H6VV82</accession>
<keyword evidence="1" id="KW-0175">Coiled coil</keyword>
<dbReference type="GeneID" id="59351780"/>
<dbReference type="AlphaFoldDB" id="A0A8H6VV82"/>
<dbReference type="EMBL" id="JACAZF010000013">
    <property type="protein sequence ID" value="KAF7291348.1"/>
    <property type="molecule type" value="Genomic_DNA"/>
</dbReference>
<proteinExistence type="predicted"/>
<dbReference type="OrthoDB" id="3056219at2759"/>
<keyword evidence="4" id="KW-1185">Reference proteome</keyword>
<organism evidence="3 4">
    <name type="scientific">Mycena indigotica</name>
    <dbReference type="NCBI Taxonomy" id="2126181"/>
    <lineage>
        <taxon>Eukaryota</taxon>
        <taxon>Fungi</taxon>
        <taxon>Dikarya</taxon>
        <taxon>Basidiomycota</taxon>
        <taxon>Agaricomycotina</taxon>
        <taxon>Agaricomycetes</taxon>
        <taxon>Agaricomycetidae</taxon>
        <taxon>Agaricales</taxon>
        <taxon>Marasmiineae</taxon>
        <taxon>Mycenaceae</taxon>
        <taxon>Mycena</taxon>
    </lineage>
</organism>
<evidence type="ECO:0000313" key="3">
    <source>
        <dbReference type="EMBL" id="KAF7291348.1"/>
    </source>
</evidence>
<evidence type="ECO:0000256" key="2">
    <source>
        <dbReference type="SAM" id="MobiDB-lite"/>
    </source>
</evidence>
<comment type="caution">
    <text evidence="3">The sequence shown here is derived from an EMBL/GenBank/DDBJ whole genome shotgun (WGS) entry which is preliminary data.</text>
</comment>
<dbReference type="Proteomes" id="UP000636479">
    <property type="component" value="Unassembled WGS sequence"/>
</dbReference>
<name>A0A8H6VV82_9AGAR</name>
<evidence type="ECO:0000313" key="4">
    <source>
        <dbReference type="Proteomes" id="UP000636479"/>
    </source>
</evidence>
<protein>
    <submittedName>
        <fullName evidence="3">Uncharacterized protein</fullName>
    </submittedName>
</protein>